<dbReference type="NCBIfam" id="TIGR03347">
    <property type="entry name" value="VI_chp_1"/>
    <property type="match status" value="1"/>
</dbReference>
<dbReference type="EMBL" id="JAVDRL010000010">
    <property type="protein sequence ID" value="MDR6532857.1"/>
    <property type="molecule type" value="Genomic_DNA"/>
</dbReference>
<accession>A0ABU1N350</accession>
<protein>
    <submittedName>
        <fullName evidence="2">Type VI secretion system protein ImpH</fullName>
    </submittedName>
</protein>
<dbReference type="PANTHER" id="PTHR35564">
    <property type="match status" value="1"/>
</dbReference>
<dbReference type="Proteomes" id="UP001262754">
    <property type="component" value="Unassembled WGS sequence"/>
</dbReference>
<name>A0ABU1N350_9CAUL</name>
<sequence>MAAENGRTSQHLEFLRQAAGNARRYGLFGLLRAAEARAPDLPRIGDARLPSQNLVDLAQLPALGFPGSTLETITVKGGRAKVEGYWFGLTGPMGPLPLHLSEFAHFERRYAQGRPFGHFLDVLAGRMLQFFYRAWAESNPAANADRPGDDRFAGYLGALTGATAGVPDDAAFPARARLYYAGLYASRRSAAGIEDAVADLVGAPVRLKEYRPVWRDIEPADQTRLGGAYSRLGGDAVCGRRTSTVSDAFRIAVKVETFHDYENLLPGGPRFAVVAEALDSFAPSHLEWDLEIEASEAARRPASLDGRARLGWTSWINPPAGSGSRAETRLGPSSRRVARAAAKRDAA</sequence>
<evidence type="ECO:0000313" key="2">
    <source>
        <dbReference type="EMBL" id="MDR6532857.1"/>
    </source>
</evidence>
<comment type="caution">
    <text evidence="2">The sequence shown here is derived from an EMBL/GenBank/DDBJ whole genome shotgun (WGS) entry which is preliminary data.</text>
</comment>
<dbReference type="RefSeq" id="WP_230983724.1">
    <property type="nucleotide sequence ID" value="NZ_BMLD01000002.1"/>
</dbReference>
<gene>
    <name evidence="2" type="ORF">J2800_003617</name>
</gene>
<dbReference type="PANTHER" id="PTHR35564:SF4">
    <property type="entry name" value="CYTOPLASMIC PROTEIN"/>
    <property type="match status" value="1"/>
</dbReference>
<proteinExistence type="predicted"/>
<evidence type="ECO:0000256" key="1">
    <source>
        <dbReference type="SAM" id="MobiDB-lite"/>
    </source>
</evidence>
<organism evidence="2 3">
    <name type="scientific">Caulobacter rhizosphaerae</name>
    <dbReference type="NCBI Taxonomy" id="2010972"/>
    <lineage>
        <taxon>Bacteria</taxon>
        <taxon>Pseudomonadati</taxon>
        <taxon>Pseudomonadota</taxon>
        <taxon>Alphaproteobacteria</taxon>
        <taxon>Caulobacterales</taxon>
        <taxon>Caulobacteraceae</taxon>
        <taxon>Caulobacter</taxon>
    </lineage>
</organism>
<feature type="region of interest" description="Disordered" evidence="1">
    <location>
        <begin position="316"/>
        <end position="347"/>
    </location>
</feature>
<keyword evidence="3" id="KW-1185">Reference proteome</keyword>
<reference evidence="2 3" key="1">
    <citation type="submission" date="2023-07" db="EMBL/GenBank/DDBJ databases">
        <title>Sorghum-associated microbial communities from plants grown in Nebraska, USA.</title>
        <authorList>
            <person name="Schachtman D."/>
        </authorList>
    </citation>
    <scope>NUCLEOTIDE SEQUENCE [LARGE SCALE GENOMIC DNA]</scope>
    <source>
        <strain evidence="2 3">DS2154</strain>
    </source>
</reference>
<dbReference type="InterPro" id="IPR010732">
    <property type="entry name" value="T6SS_TssG-like"/>
</dbReference>
<dbReference type="Pfam" id="PF06996">
    <property type="entry name" value="T6SS_TssG"/>
    <property type="match status" value="1"/>
</dbReference>
<evidence type="ECO:0000313" key="3">
    <source>
        <dbReference type="Proteomes" id="UP001262754"/>
    </source>
</evidence>